<accession>A0A4Y9ZRQ4</accession>
<proteinExistence type="predicted"/>
<keyword evidence="2" id="KW-0812">Transmembrane</keyword>
<dbReference type="EMBL" id="SFCI01001296">
    <property type="protein sequence ID" value="TFY76169.1"/>
    <property type="molecule type" value="Genomic_DNA"/>
</dbReference>
<keyword evidence="2" id="KW-0472">Membrane</keyword>
<evidence type="ECO:0000313" key="4">
    <source>
        <dbReference type="Proteomes" id="UP000298061"/>
    </source>
</evidence>
<keyword evidence="2" id="KW-1133">Transmembrane helix</keyword>
<evidence type="ECO:0000313" key="3">
    <source>
        <dbReference type="EMBL" id="TFY76169.1"/>
    </source>
</evidence>
<gene>
    <name evidence="3" type="ORF">EWM64_g7843</name>
</gene>
<sequence>MEDTPTDTIHQRAIAVFHGPNGDEFLGGPESGPLDFTSYNMDLSSIQESELPRTPRAVPRMMGSQSSFSSDHGPKNGTHTGYASGIFSARSSLNLGRRPSLDSSAVRSKLKDLEDRLHDLGLALEEQGGRTDSQEDRMDAHDERLEVVQSSLNMSIWGLVYIFMFTMFPTSLATYFAVRYFHQEFEFEFHPRAALVYSTATQHYDWAAALECLSITYTAGPEYGMSDRPTGTAPETAERPYKAFEQVLQEWLGWEGEVDELERRMKERITQLSEQRKEISEREQLVLEREHVVQEGERKLGESERKTREKSDESERKMREMEQKMQESEQKVRDNERKMLQTRAELHAIKGILHGLEQAINTFGDELLA</sequence>
<reference evidence="3 4" key="1">
    <citation type="submission" date="2019-02" db="EMBL/GenBank/DDBJ databases">
        <title>Genome sequencing of the rare red list fungi Hericium alpestre (H. flagellum).</title>
        <authorList>
            <person name="Buettner E."/>
            <person name="Kellner H."/>
        </authorList>
    </citation>
    <scope>NUCLEOTIDE SEQUENCE [LARGE SCALE GENOMIC DNA]</scope>
    <source>
        <strain evidence="3 4">DSM 108284</strain>
    </source>
</reference>
<dbReference type="AlphaFoldDB" id="A0A4Y9ZRQ4"/>
<organism evidence="3 4">
    <name type="scientific">Hericium alpestre</name>
    <dbReference type="NCBI Taxonomy" id="135208"/>
    <lineage>
        <taxon>Eukaryota</taxon>
        <taxon>Fungi</taxon>
        <taxon>Dikarya</taxon>
        <taxon>Basidiomycota</taxon>
        <taxon>Agaricomycotina</taxon>
        <taxon>Agaricomycetes</taxon>
        <taxon>Russulales</taxon>
        <taxon>Hericiaceae</taxon>
        <taxon>Hericium</taxon>
    </lineage>
</organism>
<feature type="region of interest" description="Disordered" evidence="1">
    <location>
        <begin position="293"/>
        <end position="337"/>
    </location>
</feature>
<feature type="transmembrane region" description="Helical" evidence="2">
    <location>
        <begin position="156"/>
        <end position="178"/>
    </location>
</feature>
<dbReference type="SUPFAM" id="SSF57997">
    <property type="entry name" value="Tropomyosin"/>
    <property type="match status" value="1"/>
</dbReference>
<evidence type="ECO:0000256" key="1">
    <source>
        <dbReference type="SAM" id="MobiDB-lite"/>
    </source>
</evidence>
<keyword evidence="4" id="KW-1185">Reference proteome</keyword>
<evidence type="ECO:0000256" key="2">
    <source>
        <dbReference type="SAM" id="Phobius"/>
    </source>
</evidence>
<dbReference type="Proteomes" id="UP000298061">
    <property type="component" value="Unassembled WGS sequence"/>
</dbReference>
<name>A0A4Y9ZRQ4_9AGAM</name>
<protein>
    <submittedName>
        <fullName evidence="3">Uncharacterized protein</fullName>
    </submittedName>
</protein>
<feature type="region of interest" description="Disordered" evidence="1">
    <location>
        <begin position="48"/>
        <end position="81"/>
    </location>
</feature>
<comment type="caution">
    <text evidence="3">The sequence shown here is derived from an EMBL/GenBank/DDBJ whole genome shotgun (WGS) entry which is preliminary data.</text>
</comment>